<proteinExistence type="predicted"/>
<reference evidence="2" key="1">
    <citation type="journal article" date="2020" name="Stud. Mycol.">
        <title>101 Dothideomycetes genomes: a test case for predicting lifestyles and emergence of pathogens.</title>
        <authorList>
            <person name="Haridas S."/>
            <person name="Albert R."/>
            <person name="Binder M."/>
            <person name="Bloem J."/>
            <person name="Labutti K."/>
            <person name="Salamov A."/>
            <person name="Andreopoulos B."/>
            <person name="Baker S."/>
            <person name="Barry K."/>
            <person name="Bills G."/>
            <person name="Bluhm B."/>
            <person name="Cannon C."/>
            <person name="Castanera R."/>
            <person name="Culley D."/>
            <person name="Daum C."/>
            <person name="Ezra D."/>
            <person name="Gonzalez J."/>
            <person name="Henrissat B."/>
            <person name="Kuo A."/>
            <person name="Liang C."/>
            <person name="Lipzen A."/>
            <person name="Lutzoni F."/>
            <person name="Magnuson J."/>
            <person name="Mondo S."/>
            <person name="Nolan M."/>
            <person name="Ohm R."/>
            <person name="Pangilinan J."/>
            <person name="Park H.-J."/>
            <person name="Ramirez L."/>
            <person name="Alfaro M."/>
            <person name="Sun H."/>
            <person name="Tritt A."/>
            <person name="Yoshinaga Y."/>
            <person name="Zwiers L.-H."/>
            <person name="Turgeon B."/>
            <person name="Goodwin S."/>
            <person name="Spatafora J."/>
            <person name="Crous P."/>
            <person name="Grigoriev I."/>
        </authorList>
    </citation>
    <scope>NUCLEOTIDE SEQUENCE</scope>
    <source>
        <strain evidence="2">CBS 130266</strain>
    </source>
</reference>
<name>A0A9P4NTG0_9PEZI</name>
<dbReference type="EMBL" id="MU007032">
    <property type="protein sequence ID" value="KAF2431382.1"/>
    <property type="molecule type" value="Genomic_DNA"/>
</dbReference>
<organism evidence="2 3">
    <name type="scientific">Tothia fuscella</name>
    <dbReference type="NCBI Taxonomy" id="1048955"/>
    <lineage>
        <taxon>Eukaryota</taxon>
        <taxon>Fungi</taxon>
        <taxon>Dikarya</taxon>
        <taxon>Ascomycota</taxon>
        <taxon>Pezizomycotina</taxon>
        <taxon>Dothideomycetes</taxon>
        <taxon>Pleosporomycetidae</taxon>
        <taxon>Venturiales</taxon>
        <taxon>Cylindrosympodiaceae</taxon>
        <taxon>Tothia</taxon>
    </lineage>
</organism>
<feature type="region of interest" description="Disordered" evidence="1">
    <location>
        <begin position="328"/>
        <end position="385"/>
    </location>
</feature>
<accession>A0A9P4NTG0</accession>
<dbReference type="AlphaFoldDB" id="A0A9P4NTG0"/>
<evidence type="ECO:0000313" key="2">
    <source>
        <dbReference type="EMBL" id="KAF2431382.1"/>
    </source>
</evidence>
<keyword evidence="3" id="KW-1185">Reference proteome</keyword>
<comment type="caution">
    <text evidence="2">The sequence shown here is derived from an EMBL/GenBank/DDBJ whole genome shotgun (WGS) entry which is preliminary data.</text>
</comment>
<dbReference type="Proteomes" id="UP000800235">
    <property type="component" value="Unassembled WGS sequence"/>
</dbReference>
<gene>
    <name evidence="2" type="ORF">EJ08DRAFT_733339</name>
</gene>
<evidence type="ECO:0000313" key="3">
    <source>
        <dbReference type="Proteomes" id="UP000800235"/>
    </source>
</evidence>
<protein>
    <submittedName>
        <fullName evidence="2">Uncharacterized protein</fullName>
    </submittedName>
</protein>
<evidence type="ECO:0000256" key="1">
    <source>
        <dbReference type="SAM" id="MobiDB-lite"/>
    </source>
</evidence>
<sequence length="385" mass="42948">MSTSKEDVTFNDTVSCGQVQTSFSMDTGAGVENYFCANFIDIDELTADLANVTIYVQPFRIMDIPFELRMMVWRHAVALPCPVHIPVLVFPDTADFPSTAETTLGLLLPSPDTIFDHALLKVNDQIKAEGTEAYFKANTFRIGSGAAGSWVQSLTFPFFDFFTGDIYPTNGDIDLMGICSGLQEVEMTFNIKQIIQQDPTLGGVYKPRPFRDAVAYYRLRGLLELPAKTKLKKIKFDCMSWNFNEDQVFVGHRWATMKKLVDWLKGNFEKQFNHVEVVAILCSNPDYDWSTMDMDSVEDMSIDDEVQEASLEGDLVHGGGETAVASGLTEENSQVDRIESVEANDQPENGSVDEEMSDASSVMSELRDMVEDNDVEVDELPFGTA</sequence>